<organism evidence="2 3">
    <name type="scientific">Hortaea werneckii</name>
    <name type="common">Black yeast</name>
    <name type="synonym">Cladosporium werneckii</name>
    <dbReference type="NCBI Taxonomy" id="91943"/>
    <lineage>
        <taxon>Eukaryota</taxon>
        <taxon>Fungi</taxon>
        <taxon>Dikarya</taxon>
        <taxon>Ascomycota</taxon>
        <taxon>Pezizomycotina</taxon>
        <taxon>Dothideomycetes</taxon>
        <taxon>Dothideomycetidae</taxon>
        <taxon>Mycosphaerellales</taxon>
        <taxon>Teratosphaeriaceae</taxon>
        <taxon>Hortaea</taxon>
    </lineage>
</organism>
<dbReference type="InterPro" id="IPR029033">
    <property type="entry name" value="His_PPase_superfam"/>
</dbReference>
<evidence type="ECO:0000313" key="3">
    <source>
        <dbReference type="Proteomes" id="UP000281677"/>
    </source>
</evidence>
<evidence type="ECO:0000313" key="2">
    <source>
        <dbReference type="EMBL" id="RMZ23060.1"/>
    </source>
</evidence>
<proteinExistence type="predicted"/>
<reference evidence="2 3" key="1">
    <citation type="journal article" date="2018" name="BMC Genomics">
        <title>Genomic evidence for intraspecific hybridization in a clonal and extremely halotolerant yeast.</title>
        <authorList>
            <person name="Gostincar C."/>
            <person name="Stajich J.E."/>
            <person name="Zupancic J."/>
            <person name="Zalar P."/>
            <person name="Gunde-Cimerman N."/>
        </authorList>
    </citation>
    <scope>NUCLEOTIDE SEQUENCE [LARGE SCALE GENOMIC DNA]</scope>
    <source>
        <strain evidence="2 3">EXF-120</strain>
    </source>
</reference>
<dbReference type="PANTHER" id="PTHR16469:SF51">
    <property type="entry name" value="TRANSCRIPTION FACTOR TAU 55 KDA SUBUNIT"/>
    <property type="match status" value="1"/>
</dbReference>
<dbReference type="Proteomes" id="UP000281677">
    <property type="component" value="Unassembled WGS sequence"/>
</dbReference>
<protein>
    <recommendedName>
        <fullName evidence="4">Phosphoglycerate mutase-like protein</fullName>
    </recommendedName>
</protein>
<comment type="caution">
    <text evidence="2">The sequence shown here is derived from an EMBL/GenBank/DDBJ whole genome shotgun (WGS) entry which is preliminary data.</text>
</comment>
<dbReference type="VEuPathDB" id="FungiDB:BTJ68_06022"/>
<dbReference type="Gene3D" id="3.40.50.1240">
    <property type="entry name" value="Phosphoglycerate mutase-like"/>
    <property type="match status" value="1"/>
</dbReference>
<dbReference type="OrthoDB" id="414418at2759"/>
<dbReference type="EMBL" id="QWIT01000514">
    <property type="protein sequence ID" value="RMZ23060.1"/>
    <property type="molecule type" value="Genomic_DNA"/>
</dbReference>
<feature type="region of interest" description="Disordered" evidence="1">
    <location>
        <begin position="233"/>
        <end position="258"/>
    </location>
</feature>
<feature type="region of interest" description="Disordered" evidence="1">
    <location>
        <begin position="401"/>
        <end position="437"/>
    </location>
</feature>
<dbReference type="CDD" id="cd07067">
    <property type="entry name" value="HP_PGM_like"/>
    <property type="match status" value="1"/>
</dbReference>
<evidence type="ECO:0000256" key="1">
    <source>
        <dbReference type="SAM" id="MobiDB-lite"/>
    </source>
</evidence>
<accession>A0A3M7IBX6</accession>
<dbReference type="SMART" id="SM00855">
    <property type="entry name" value="PGAM"/>
    <property type="match status" value="1"/>
</dbReference>
<dbReference type="PANTHER" id="PTHR16469">
    <property type="entry name" value="UBIQUITIN-ASSOCIATED AND SH3 DOMAIN-CONTAINING BA-RELATED"/>
    <property type="match status" value="1"/>
</dbReference>
<name>A0A3M7IBX6_HORWE</name>
<evidence type="ECO:0008006" key="4">
    <source>
        <dbReference type="Google" id="ProtNLM"/>
    </source>
</evidence>
<dbReference type="SUPFAM" id="SSF53254">
    <property type="entry name" value="Phosphoglycerate mutase-like"/>
    <property type="match status" value="1"/>
</dbReference>
<dbReference type="InterPro" id="IPR013078">
    <property type="entry name" value="His_Pase_superF_clade-1"/>
</dbReference>
<gene>
    <name evidence="2" type="ORF">D0859_12904</name>
</gene>
<dbReference type="AlphaFoldDB" id="A0A3M7IBX6"/>
<dbReference type="Pfam" id="PF00300">
    <property type="entry name" value="His_Phos_1"/>
    <property type="match status" value="2"/>
</dbReference>
<sequence>MLENIYVVRHGYRSNWVVDPQTGTYSTTVKSPTGIASDPALASYGVQQAVQLGEHLLRVQPPVDLIYSSPFYRCLQTLSPFTDALADRQAKIDLSALETDAQTHGRKVRVNVEPGLGEFYGLARFDHPSPASIEVLNQHFPRLHAEKSPIVVPSKNGESITQLHDRVAYCLSELIKRADADPSGPKTLLICTHAASMIAIGRALTGRMPEDETEEDFRCFTCSFSKFTRRQPGKGVEVDGDWGQEASWDPLEPDEVPDIGWRGGKGVGGGWECEINGDCSFLQGGEERGWNFEMEGQRIANLEQEETEALTMTNGKYATLESEQSVATKEVDPYFPAPIQRTTQPKLLNQLIVATIDARPVAPYAEIMRRTTAEDTKTRYRVNICLQLPLRHFSGDEAFLHNPNTFNDKKNNTTNSDVLKANYSPAPVHDGGRGEKL</sequence>
<dbReference type="InterPro" id="IPR051710">
    <property type="entry name" value="Phosphatase_SH3-domain"/>
</dbReference>